<dbReference type="InterPro" id="IPR041492">
    <property type="entry name" value="HAD_2"/>
</dbReference>
<dbReference type="Pfam" id="PF13419">
    <property type="entry name" value="HAD_2"/>
    <property type="match status" value="1"/>
</dbReference>
<dbReference type="HAMAP" id="MF_00495">
    <property type="entry name" value="GPH_hydrolase_bact"/>
    <property type="match status" value="1"/>
</dbReference>
<evidence type="ECO:0000256" key="6">
    <source>
        <dbReference type="ARBA" id="ARBA00022723"/>
    </source>
</evidence>
<accession>A0ABT2ZFT3</accession>
<dbReference type="Gene3D" id="1.10.150.240">
    <property type="entry name" value="Putative phosphatase, domain 2"/>
    <property type="match status" value="1"/>
</dbReference>
<reference evidence="11 12" key="1">
    <citation type="submission" date="2022-10" db="EMBL/GenBank/DDBJ databases">
        <title>Defluviimonas sp. nov., isolated from ocean surface water.</title>
        <authorList>
            <person name="He W."/>
            <person name="Wang L."/>
            <person name="Zhang D.-F."/>
        </authorList>
    </citation>
    <scope>NUCLEOTIDE SEQUENCE [LARGE SCALE GENOMIC DNA]</scope>
    <source>
        <strain evidence="11 12">WL0002</strain>
    </source>
</reference>
<evidence type="ECO:0000256" key="3">
    <source>
        <dbReference type="ARBA" id="ARBA00004818"/>
    </source>
</evidence>
<dbReference type="EMBL" id="JAOWKY010000004">
    <property type="protein sequence ID" value="MCV2869984.1"/>
    <property type="molecule type" value="Genomic_DNA"/>
</dbReference>
<dbReference type="PRINTS" id="PR00413">
    <property type="entry name" value="HADHALOGNASE"/>
</dbReference>
<comment type="similarity">
    <text evidence="4 10">Belongs to the HAD-like hydrolase superfamily. CbbY/CbbZ/Gph/YieH family.</text>
</comment>
<dbReference type="InterPro" id="IPR050155">
    <property type="entry name" value="HAD-like_hydrolase_sf"/>
</dbReference>
<evidence type="ECO:0000256" key="7">
    <source>
        <dbReference type="ARBA" id="ARBA00022801"/>
    </source>
</evidence>
<comment type="pathway">
    <text evidence="3 10">Organic acid metabolism; glycolate biosynthesis; glycolate from 2-phosphoglycolate: step 1/1.</text>
</comment>
<proteinExistence type="inferred from homology"/>
<name>A0ABT2ZFT3_9RHOB</name>
<feature type="binding site" evidence="10">
    <location>
        <position position="170"/>
    </location>
    <ligand>
        <name>Mg(2+)</name>
        <dbReference type="ChEBI" id="CHEBI:18420"/>
    </ligand>
</feature>
<keyword evidence="7 10" id="KW-0378">Hydrolase</keyword>
<dbReference type="InterPro" id="IPR023214">
    <property type="entry name" value="HAD_sf"/>
</dbReference>
<dbReference type="InterPro" id="IPR023198">
    <property type="entry name" value="PGP-like_dom2"/>
</dbReference>
<dbReference type="EC" id="3.1.3.18" evidence="5 10"/>
<protein>
    <recommendedName>
        <fullName evidence="5 10">Phosphoglycolate phosphatase</fullName>
        <shortName evidence="10">PGP</shortName>
        <shortName evidence="10">PGPase</shortName>
        <ecNumber evidence="5 10">3.1.3.18</ecNumber>
    </recommendedName>
</protein>
<evidence type="ECO:0000313" key="12">
    <source>
        <dbReference type="Proteomes" id="UP001652542"/>
    </source>
</evidence>
<feature type="binding site" evidence="10">
    <location>
        <position position="13"/>
    </location>
    <ligand>
        <name>Mg(2+)</name>
        <dbReference type="ChEBI" id="CHEBI:18420"/>
    </ligand>
</feature>
<dbReference type="NCBIfam" id="TIGR01549">
    <property type="entry name" value="HAD-SF-IA-v1"/>
    <property type="match status" value="1"/>
</dbReference>
<dbReference type="Proteomes" id="UP001652542">
    <property type="component" value="Unassembled WGS sequence"/>
</dbReference>
<dbReference type="GO" id="GO:0008967">
    <property type="term" value="F:phosphoglycolate phosphatase activity"/>
    <property type="evidence" value="ECO:0007669"/>
    <property type="project" value="UniProtKB-EC"/>
</dbReference>
<evidence type="ECO:0000256" key="5">
    <source>
        <dbReference type="ARBA" id="ARBA00013078"/>
    </source>
</evidence>
<comment type="caution">
    <text evidence="11">The sequence shown here is derived from an EMBL/GenBank/DDBJ whole genome shotgun (WGS) entry which is preliminary data.</text>
</comment>
<organism evidence="11 12">
    <name type="scientific">Albidovulum marisflavi</name>
    <dbReference type="NCBI Taxonomy" id="2984159"/>
    <lineage>
        <taxon>Bacteria</taxon>
        <taxon>Pseudomonadati</taxon>
        <taxon>Pseudomonadota</taxon>
        <taxon>Alphaproteobacteria</taxon>
        <taxon>Rhodobacterales</taxon>
        <taxon>Paracoccaceae</taxon>
        <taxon>Albidovulum</taxon>
    </lineage>
</organism>
<evidence type="ECO:0000256" key="1">
    <source>
        <dbReference type="ARBA" id="ARBA00000830"/>
    </source>
</evidence>
<keyword evidence="6 10" id="KW-0479">Metal-binding</keyword>
<evidence type="ECO:0000256" key="8">
    <source>
        <dbReference type="ARBA" id="ARBA00022842"/>
    </source>
</evidence>
<dbReference type="SUPFAM" id="SSF56784">
    <property type="entry name" value="HAD-like"/>
    <property type="match status" value="1"/>
</dbReference>
<dbReference type="InterPro" id="IPR036412">
    <property type="entry name" value="HAD-like_sf"/>
</dbReference>
<dbReference type="SFLD" id="SFLDG01129">
    <property type="entry name" value="C1.5:_HAD__Beta-PGM__Phosphata"/>
    <property type="match status" value="1"/>
</dbReference>
<evidence type="ECO:0000256" key="10">
    <source>
        <dbReference type="HAMAP-Rule" id="MF_00495"/>
    </source>
</evidence>
<comment type="function">
    <text evidence="10">Specifically catalyzes the dephosphorylation of 2-phosphoglycolate. Is involved in the dissimilation of the intracellular 2-phosphoglycolate formed during the DNA repair of 3'-phosphoglycolate ends, a major class of DNA lesions induced by oxidative stress.</text>
</comment>
<keyword evidence="12" id="KW-1185">Reference proteome</keyword>
<sequence>MADLTALPSVIFDLDGTLLDSVPDIQAAVNRMLAEEGLAPLSRSTVQGFVGNGLPVLVARVMKECGIDESRHAELAARVSADYSAHAAVETVVFPGVIEALETLRNKGHRLGICTNKPNGATNAVLRSLDLLDRFDAIIAGDSLPQKKPAPEPLLAARDALGTKAIFVGDSEVDAATAQAAGMAFVLYTEGYLRVPKDEISFAAEFFHFDELPAIIQDLSAGR</sequence>
<evidence type="ECO:0000313" key="11">
    <source>
        <dbReference type="EMBL" id="MCV2869984.1"/>
    </source>
</evidence>
<dbReference type="PANTHER" id="PTHR43434:SF1">
    <property type="entry name" value="PHOSPHOGLYCOLATE PHOSPHATASE"/>
    <property type="match status" value="1"/>
</dbReference>
<feature type="binding site" evidence="10">
    <location>
        <position position="15"/>
    </location>
    <ligand>
        <name>Mg(2+)</name>
        <dbReference type="ChEBI" id="CHEBI:18420"/>
    </ligand>
</feature>
<dbReference type="SFLD" id="SFLDG01135">
    <property type="entry name" value="C1.5.6:_HAD__Beta-PGM__Phospha"/>
    <property type="match status" value="1"/>
</dbReference>
<dbReference type="SFLD" id="SFLDS00003">
    <property type="entry name" value="Haloacid_Dehalogenase"/>
    <property type="match status" value="1"/>
</dbReference>
<evidence type="ECO:0000256" key="2">
    <source>
        <dbReference type="ARBA" id="ARBA00001946"/>
    </source>
</evidence>
<gene>
    <name evidence="11" type="primary">gph</name>
    <name evidence="11" type="ORF">OEW28_15240</name>
</gene>
<comment type="cofactor">
    <cofactor evidence="2 10">
        <name>Mg(2+)</name>
        <dbReference type="ChEBI" id="CHEBI:18420"/>
    </cofactor>
</comment>
<comment type="catalytic activity">
    <reaction evidence="1 10">
        <text>2-phosphoglycolate + H2O = glycolate + phosphate</text>
        <dbReference type="Rhea" id="RHEA:14369"/>
        <dbReference type="ChEBI" id="CHEBI:15377"/>
        <dbReference type="ChEBI" id="CHEBI:29805"/>
        <dbReference type="ChEBI" id="CHEBI:43474"/>
        <dbReference type="ChEBI" id="CHEBI:58033"/>
        <dbReference type="EC" id="3.1.3.18"/>
    </reaction>
</comment>
<keyword evidence="8 10" id="KW-0460">Magnesium</keyword>
<dbReference type="NCBIfam" id="TIGR01509">
    <property type="entry name" value="HAD-SF-IA-v3"/>
    <property type="match status" value="1"/>
</dbReference>
<evidence type="ECO:0000256" key="9">
    <source>
        <dbReference type="ARBA" id="ARBA00023277"/>
    </source>
</evidence>
<dbReference type="InterPro" id="IPR006439">
    <property type="entry name" value="HAD-SF_hydro_IA"/>
</dbReference>
<keyword evidence="9 10" id="KW-0119">Carbohydrate metabolism</keyword>
<dbReference type="PANTHER" id="PTHR43434">
    <property type="entry name" value="PHOSPHOGLYCOLATE PHOSPHATASE"/>
    <property type="match status" value="1"/>
</dbReference>
<dbReference type="NCBIfam" id="TIGR01449">
    <property type="entry name" value="PGP_bact"/>
    <property type="match status" value="1"/>
</dbReference>
<feature type="active site" description="Nucleophile" evidence="10">
    <location>
        <position position="13"/>
    </location>
</feature>
<evidence type="ECO:0000256" key="4">
    <source>
        <dbReference type="ARBA" id="ARBA00006171"/>
    </source>
</evidence>
<dbReference type="InterPro" id="IPR037512">
    <property type="entry name" value="PGPase_prok"/>
</dbReference>
<dbReference type="Gene3D" id="3.40.50.1000">
    <property type="entry name" value="HAD superfamily/HAD-like"/>
    <property type="match status" value="1"/>
</dbReference>